<reference evidence="2 3" key="1">
    <citation type="submission" date="2017-06" db="EMBL/GenBank/DDBJ databases">
        <title>Genome sequencing of cyanobaciteial culture collection at National Institute for Environmental Studies (NIES).</title>
        <authorList>
            <person name="Hirose Y."/>
            <person name="Shimura Y."/>
            <person name="Fujisawa T."/>
            <person name="Nakamura Y."/>
            <person name="Kawachi M."/>
        </authorList>
    </citation>
    <scope>NUCLEOTIDE SEQUENCE [LARGE SCALE GENOMIC DNA]</scope>
    <source>
        <strain evidence="2 3">NIES-37</strain>
    </source>
</reference>
<feature type="region of interest" description="Disordered" evidence="1">
    <location>
        <begin position="1"/>
        <end position="40"/>
    </location>
</feature>
<dbReference type="Proteomes" id="UP000218785">
    <property type="component" value="Chromosome"/>
</dbReference>
<dbReference type="AlphaFoldDB" id="A0A1Z4MT51"/>
<evidence type="ECO:0000313" key="2">
    <source>
        <dbReference type="EMBL" id="BAY96629.1"/>
    </source>
</evidence>
<name>A0A1Z4MT51_9CYAN</name>
<protein>
    <submittedName>
        <fullName evidence="2">Uncharacterized protein</fullName>
    </submittedName>
</protein>
<sequence length="40" mass="4508">MTRKKPRDNGHPPKTETGAIQANINKNNPQQPSQKLNKAR</sequence>
<dbReference type="KEGG" id="ttq:NIES37_05630"/>
<evidence type="ECO:0000256" key="1">
    <source>
        <dbReference type="SAM" id="MobiDB-lite"/>
    </source>
</evidence>
<organism evidence="2 3">
    <name type="scientific">Tolypothrix tenuis PCC 7101</name>
    <dbReference type="NCBI Taxonomy" id="231146"/>
    <lineage>
        <taxon>Bacteria</taxon>
        <taxon>Bacillati</taxon>
        <taxon>Cyanobacteriota</taxon>
        <taxon>Cyanophyceae</taxon>
        <taxon>Nostocales</taxon>
        <taxon>Tolypothrichaceae</taxon>
        <taxon>Tolypothrix</taxon>
    </lineage>
</organism>
<gene>
    <name evidence="2" type="ORF">NIES37_05630</name>
</gene>
<accession>A0A1Z4MT51</accession>
<evidence type="ECO:0000313" key="3">
    <source>
        <dbReference type="Proteomes" id="UP000218785"/>
    </source>
</evidence>
<proteinExistence type="predicted"/>
<feature type="compositionally biased region" description="Polar residues" evidence="1">
    <location>
        <begin position="18"/>
        <end position="40"/>
    </location>
</feature>
<dbReference type="EMBL" id="AP018248">
    <property type="protein sequence ID" value="BAY96629.1"/>
    <property type="molecule type" value="Genomic_DNA"/>
</dbReference>
<dbReference type="RefSeq" id="WP_321206893.1">
    <property type="nucleotide sequence ID" value="NZ_CAWNJS010000001.1"/>
</dbReference>
<keyword evidence="3" id="KW-1185">Reference proteome</keyword>